<dbReference type="Gene3D" id="1.10.8.1060">
    <property type="entry name" value="Corynebacterium glutamicum thioredoxin-dependent arsenate reductase, N-terminal domain"/>
    <property type="match status" value="1"/>
</dbReference>
<dbReference type="AlphaFoldDB" id="A0A1M6MMY3"/>
<keyword evidence="2" id="KW-1185">Reference proteome</keyword>
<dbReference type="RefSeq" id="WP_073380406.1">
    <property type="nucleotide sequence ID" value="NZ_FQZK01000010.1"/>
</dbReference>
<accession>A0A1M6MMY3</accession>
<evidence type="ECO:0000313" key="2">
    <source>
        <dbReference type="Proteomes" id="UP000184452"/>
    </source>
</evidence>
<organism evidence="1 2">
    <name type="scientific">Nocardiopsis flavescens</name>
    <dbReference type="NCBI Taxonomy" id="758803"/>
    <lineage>
        <taxon>Bacteria</taxon>
        <taxon>Bacillati</taxon>
        <taxon>Actinomycetota</taxon>
        <taxon>Actinomycetes</taxon>
        <taxon>Streptosporangiales</taxon>
        <taxon>Nocardiopsidaceae</taxon>
        <taxon>Nocardiopsis</taxon>
    </lineage>
</organism>
<dbReference type="EMBL" id="FQZK01000010">
    <property type="protein sequence ID" value="SHJ84746.1"/>
    <property type="molecule type" value="Genomic_DNA"/>
</dbReference>
<sequence length="101" mass="11264">MLQTFPVQDQDLRQISARLYDEFSGLSHRCVERCVSDTWHCVEHLGIAVTPHLVERVAREHLEAMVNSVPPSQVSRRAAKAAARHPGAGLFAGHRMAARPQ</sequence>
<dbReference type="Proteomes" id="UP000184452">
    <property type="component" value="Unassembled WGS sequence"/>
</dbReference>
<evidence type="ECO:0000313" key="1">
    <source>
        <dbReference type="EMBL" id="SHJ84746.1"/>
    </source>
</evidence>
<name>A0A1M6MMY3_9ACTN</name>
<proteinExistence type="predicted"/>
<protein>
    <submittedName>
        <fullName evidence="1">Uncharacterized protein</fullName>
    </submittedName>
</protein>
<gene>
    <name evidence="1" type="ORF">SAMN05421803_110125</name>
</gene>
<dbReference type="OrthoDB" id="3483344at2"/>
<reference evidence="1 2" key="1">
    <citation type="submission" date="2016-11" db="EMBL/GenBank/DDBJ databases">
        <authorList>
            <person name="Jaros S."/>
            <person name="Januszkiewicz K."/>
            <person name="Wedrychowicz H."/>
        </authorList>
    </citation>
    <scope>NUCLEOTIDE SEQUENCE [LARGE SCALE GENOMIC DNA]</scope>
    <source>
        <strain evidence="1 2">CGMCC 4.5723</strain>
    </source>
</reference>